<feature type="binding site" evidence="9">
    <location>
        <position position="191"/>
    </location>
    <ligand>
        <name>substrate</name>
    </ligand>
</feature>
<dbReference type="InterPro" id="IPR036393">
    <property type="entry name" value="AceGlu_kinase-like_sf"/>
</dbReference>
<comment type="subcellular location">
    <subcellularLocation>
        <location evidence="9">Cytoplasm</location>
    </subcellularLocation>
</comment>
<dbReference type="Gene3D" id="3.40.1160.10">
    <property type="entry name" value="Acetylglutamate kinase-like"/>
    <property type="match status" value="1"/>
</dbReference>
<dbReference type="GO" id="GO:0042450">
    <property type="term" value="P:L-arginine biosynthetic process via ornithine"/>
    <property type="evidence" value="ECO:0007669"/>
    <property type="project" value="UniProtKB-UniRule"/>
</dbReference>
<keyword evidence="3 9" id="KW-0028">Amino-acid biosynthesis</keyword>
<dbReference type="PIRSF" id="PIRSF000728">
    <property type="entry name" value="NAGK"/>
    <property type="match status" value="1"/>
</dbReference>
<evidence type="ECO:0000256" key="7">
    <source>
        <dbReference type="ARBA" id="ARBA00022840"/>
    </source>
</evidence>
<name>F1YH96_9ACTN</name>
<dbReference type="AlphaFoldDB" id="F1YH96"/>
<dbReference type="EMBL" id="AEUD01000004">
    <property type="protein sequence ID" value="EGD56011.1"/>
    <property type="molecule type" value="Genomic_DNA"/>
</dbReference>
<comment type="catalytic activity">
    <reaction evidence="8 9">
        <text>N-acetyl-L-glutamate + ATP = N-acetyl-L-glutamyl 5-phosphate + ADP</text>
        <dbReference type="Rhea" id="RHEA:14629"/>
        <dbReference type="ChEBI" id="CHEBI:30616"/>
        <dbReference type="ChEBI" id="CHEBI:44337"/>
        <dbReference type="ChEBI" id="CHEBI:57936"/>
        <dbReference type="ChEBI" id="CHEBI:456216"/>
        <dbReference type="EC" id="2.7.2.8"/>
    </reaction>
</comment>
<comment type="caution">
    <text evidence="11">The sequence shown here is derived from an EMBL/GenBank/DDBJ whole genome shotgun (WGS) entry which is preliminary data.</text>
</comment>
<dbReference type="FunFam" id="3.40.1160.10:FF:000004">
    <property type="entry name" value="Acetylglutamate kinase"/>
    <property type="match status" value="1"/>
</dbReference>
<comment type="pathway">
    <text evidence="1 9">Amino-acid biosynthesis; L-arginine biosynthesis; N(2)-acetyl-L-ornithine from L-glutamate: step 2/4.</text>
</comment>
<dbReference type="Pfam" id="PF00696">
    <property type="entry name" value="AA_kinase"/>
    <property type="match status" value="1"/>
</dbReference>
<dbReference type="CDD" id="cd04250">
    <property type="entry name" value="AAK_NAGK-C"/>
    <property type="match status" value="1"/>
</dbReference>
<comment type="function">
    <text evidence="9">Catalyzes the ATP-dependent phosphorylation of N-acetyl-L-glutamate.</text>
</comment>
<evidence type="ECO:0000256" key="4">
    <source>
        <dbReference type="ARBA" id="ARBA00022679"/>
    </source>
</evidence>
<evidence type="ECO:0000256" key="3">
    <source>
        <dbReference type="ARBA" id="ARBA00022605"/>
    </source>
</evidence>
<dbReference type="PANTHER" id="PTHR23342:SF0">
    <property type="entry name" value="N-ACETYLGLUTAMATE SYNTHASE, MITOCHONDRIAL"/>
    <property type="match status" value="1"/>
</dbReference>
<evidence type="ECO:0000256" key="2">
    <source>
        <dbReference type="ARBA" id="ARBA00022571"/>
    </source>
</evidence>
<keyword evidence="9" id="KW-0963">Cytoplasm</keyword>
<dbReference type="eggNOG" id="COG0548">
    <property type="taxonomic scope" value="Bacteria"/>
</dbReference>
<gene>
    <name evidence="9" type="primary">argB</name>
    <name evidence="11" type="ORF">SCNU_07215</name>
</gene>
<dbReference type="PRINTS" id="PR00474">
    <property type="entry name" value="GLU5KINASE"/>
</dbReference>
<organism evidence="11 12">
    <name type="scientific">Gordonia neofelifaecis NRRL B-59395</name>
    <dbReference type="NCBI Taxonomy" id="644548"/>
    <lineage>
        <taxon>Bacteria</taxon>
        <taxon>Bacillati</taxon>
        <taxon>Actinomycetota</taxon>
        <taxon>Actinomycetes</taxon>
        <taxon>Mycobacteriales</taxon>
        <taxon>Gordoniaceae</taxon>
        <taxon>Gordonia</taxon>
    </lineage>
</organism>
<evidence type="ECO:0000313" key="11">
    <source>
        <dbReference type="EMBL" id="EGD56011.1"/>
    </source>
</evidence>
<evidence type="ECO:0000313" key="12">
    <source>
        <dbReference type="Proteomes" id="UP000035065"/>
    </source>
</evidence>
<feature type="site" description="Transition state stabilizer" evidence="9">
    <location>
        <position position="35"/>
    </location>
</feature>
<dbReference type="EC" id="2.7.2.8" evidence="9"/>
<dbReference type="OrthoDB" id="9803155at2"/>
<keyword evidence="6 9" id="KW-0418">Kinase</keyword>
<evidence type="ECO:0000256" key="5">
    <source>
        <dbReference type="ARBA" id="ARBA00022741"/>
    </source>
</evidence>
<dbReference type="PANTHER" id="PTHR23342">
    <property type="entry name" value="N-ACETYLGLUTAMATE SYNTHASE"/>
    <property type="match status" value="1"/>
</dbReference>
<evidence type="ECO:0000256" key="9">
    <source>
        <dbReference type="HAMAP-Rule" id="MF_00082"/>
    </source>
</evidence>
<keyword evidence="12" id="KW-1185">Reference proteome</keyword>
<evidence type="ECO:0000256" key="8">
    <source>
        <dbReference type="ARBA" id="ARBA00048141"/>
    </source>
</evidence>
<feature type="domain" description="Aspartate/glutamate/uridylate kinase" evidence="10">
    <location>
        <begin position="30"/>
        <end position="270"/>
    </location>
</feature>
<accession>F1YH96</accession>
<dbReference type="InterPro" id="IPR041727">
    <property type="entry name" value="NAGK-C"/>
</dbReference>
<feature type="binding site" evidence="9">
    <location>
        <position position="92"/>
    </location>
    <ligand>
        <name>substrate</name>
    </ligand>
</feature>
<dbReference type="SUPFAM" id="SSF53633">
    <property type="entry name" value="Carbamate kinase-like"/>
    <property type="match status" value="1"/>
</dbReference>
<dbReference type="InterPro" id="IPR004662">
    <property type="entry name" value="AcgluKinase_fam"/>
</dbReference>
<dbReference type="InterPro" id="IPR037528">
    <property type="entry name" value="ArgB"/>
</dbReference>
<feature type="site" description="Transition state stabilizer" evidence="9">
    <location>
        <position position="252"/>
    </location>
</feature>
<dbReference type="GO" id="GO:0005524">
    <property type="term" value="F:ATP binding"/>
    <property type="evidence" value="ECO:0007669"/>
    <property type="project" value="UniProtKB-UniRule"/>
</dbReference>
<evidence type="ECO:0000256" key="6">
    <source>
        <dbReference type="ARBA" id="ARBA00022777"/>
    </source>
</evidence>
<keyword evidence="7 9" id="KW-0067">ATP-binding</keyword>
<proteinExistence type="inferred from homology"/>
<reference evidence="11 12" key="1">
    <citation type="journal article" date="2011" name="J. Bacteriol.">
        <title>Draft Genome Sequence of Gordonia neofelifaecis NRRL B-59395, a Cholesterol-Degrading Actinomycete.</title>
        <authorList>
            <person name="Ge F."/>
            <person name="Li W."/>
            <person name="Chen G."/>
            <person name="Liu Y."/>
            <person name="Zhang G."/>
            <person name="Yong B."/>
            <person name="Wang Q."/>
            <person name="Wang N."/>
            <person name="Huang Z."/>
            <person name="Li W."/>
            <person name="Wang J."/>
            <person name="Wu C."/>
            <person name="Xie Q."/>
            <person name="Liu G."/>
        </authorList>
    </citation>
    <scope>NUCLEOTIDE SEQUENCE [LARGE SCALE GENOMIC DNA]</scope>
    <source>
        <strain evidence="11 12">NRRL B-59395</strain>
    </source>
</reference>
<dbReference type="InterPro" id="IPR001057">
    <property type="entry name" value="Glu/AcGlu_kinase"/>
</dbReference>
<keyword evidence="2 9" id="KW-0055">Arginine biosynthesis</keyword>
<dbReference type="HAMAP" id="MF_00082">
    <property type="entry name" value="ArgB"/>
    <property type="match status" value="1"/>
</dbReference>
<dbReference type="NCBIfam" id="TIGR00761">
    <property type="entry name" value="argB"/>
    <property type="match status" value="1"/>
</dbReference>
<feature type="binding site" evidence="9">
    <location>
        <begin position="70"/>
        <end position="71"/>
    </location>
    <ligand>
        <name>substrate</name>
    </ligand>
</feature>
<evidence type="ECO:0000256" key="1">
    <source>
        <dbReference type="ARBA" id="ARBA00004828"/>
    </source>
</evidence>
<evidence type="ECO:0000259" key="10">
    <source>
        <dbReference type="Pfam" id="PF00696"/>
    </source>
</evidence>
<sequence>MTEISTTLDPLQKAGVIAESLPALQALHGKRVVVKYGGNAMVDEDLKKAFAADMVLLRACGIHPVVVHGGGPQISAMLKRLGLEGEFRGGFRVTTPEVMDVVRMVLFGQVGRELVGLINAHGPYAVGITGEDAHLFTASRRTVVVDGEATDIGLVGDIAAVNTSAVDDLIAAGRIPVISTIAPDADGQVHNINADTAAGAVAAALGAEHLVMLTDVEGLYTDWPDRSSLVSTITAGGVETLLPGLDSGMVPKMEACMRAVRDGIGAAHVIDGREPHSVLAALLTASTSGTTVVADDLEGGRS</sequence>
<dbReference type="InterPro" id="IPR001048">
    <property type="entry name" value="Asp/Glu/Uridylate_kinase"/>
</dbReference>
<keyword evidence="5 9" id="KW-0547">Nucleotide-binding</keyword>
<comment type="similarity">
    <text evidence="9">Belongs to the acetylglutamate kinase family. ArgB subfamily.</text>
</comment>
<dbReference type="STRING" id="644548.SCNU_07215"/>
<keyword evidence="4 9" id="KW-0808">Transferase</keyword>
<dbReference type="GO" id="GO:0003991">
    <property type="term" value="F:acetylglutamate kinase activity"/>
    <property type="evidence" value="ECO:0007669"/>
    <property type="project" value="UniProtKB-UniRule"/>
</dbReference>
<protein>
    <recommendedName>
        <fullName evidence="9">Acetylglutamate kinase</fullName>
        <ecNumber evidence="9">2.7.2.8</ecNumber>
    </recommendedName>
    <alternativeName>
        <fullName evidence="9">N-acetyl-L-glutamate 5-phosphotransferase</fullName>
    </alternativeName>
    <alternativeName>
        <fullName evidence="9">NAG kinase</fullName>
        <shortName evidence="9">NAGK</shortName>
    </alternativeName>
</protein>
<dbReference type="UniPathway" id="UPA00068">
    <property type="reaction ID" value="UER00107"/>
</dbReference>
<dbReference type="RefSeq" id="WP_009678683.1">
    <property type="nucleotide sequence ID" value="NZ_AEUD01000004.1"/>
</dbReference>
<dbReference type="GO" id="GO:0005737">
    <property type="term" value="C:cytoplasm"/>
    <property type="evidence" value="ECO:0007669"/>
    <property type="project" value="UniProtKB-SubCell"/>
</dbReference>
<dbReference type="Proteomes" id="UP000035065">
    <property type="component" value="Unassembled WGS sequence"/>
</dbReference>